<dbReference type="STRING" id="1720063.SAMN05216217_101149"/>
<dbReference type="InterPro" id="IPR010432">
    <property type="entry name" value="RDD"/>
</dbReference>
<feature type="domain" description="RDD" evidence="7">
    <location>
        <begin position="14"/>
        <end position="151"/>
    </location>
</feature>
<evidence type="ECO:0000256" key="3">
    <source>
        <dbReference type="ARBA" id="ARBA00022692"/>
    </source>
</evidence>
<proteinExistence type="predicted"/>
<organism evidence="8 9">
    <name type="scientific">Halopseudomonas yangmingensis</name>
    <dbReference type="NCBI Taxonomy" id="1720063"/>
    <lineage>
        <taxon>Bacteria</taxon>
        <taxon>Pseudomonadati</taxon>
        <taxon>Pseudomonadota</taxon>
        <taxon>Gammaproteobacteria</taxon>
        <taxon>Pseudomonadales</taxon>
        <taxon>Pseudomonadaceae</taxon>
        <taxon>Halopseudomonas</taxon>
    </lineage>
</organism>
<keyword evidence="4 6" id="KW-1133">Transmembrane helix</keyword>
<dbReference type="Proteomes" id="UP000243629">
    <property type="component" value="Unassembled WGS sequence"/>
</dbReference>
<dbReference type="InterPro" id="IPR051791">
    <property type="entry name" value="Pra-immunoreactive"/>
</dbReference>
<protein>
    <submittedName>
        <fullName evidence="8">Uncharacterized membrane protein YckC, RDD family</fullName>
    </submittedName>
</protein>
<feature type="transmembrane region" description="Helical" evidence="6">
    <location>
        <begin position="20"/>
        <end position="41"/>
    </location>
</feature>
<dbReference type="OrthoDB" id="9793824at2"/>
<dbReference type="EMBL" id="FOUI01000001">
    <property type="protein sequence ID" value="SFM12119.1"/>
    <property type="molecule type" value="Genomic_DNA"/>
</dbReference>
<reference evidence="9" key="1">
    <citation type="submission" date="2016-10" db="EMBL/GenBank/DDBJ databases">
        <authorList>
            <person name="Varghese N."/>
            <person name="Submissions S."/>
        </authorList>
    </citation>
    <scope>NUCLEOTIDE SEQUENCE [LARGE SCALE GENOMIC DNA]</scope>
    <source>
        <strain evidence="9">DSM 24213</strain>
    </source>
</reference>
<evidence type="ECO:0000313" key="9">
    <source>
        <dbReference type="Proteomes" id="UP000243629"/>
    </source>
</evidence>
<accession>A0A1I4N9F7</accession>
<evidence type="ECO:0000256" key="2">
    <source>
        <dbReference type="ARBA" id="ARBA00022475"/>
    </source>
</evidence>
<evidence type="ECO:0000256" key="1">
    <source>
        <dbReference type="ARBA" id="ARBA00004651"/>
    </source>
</evidence>
<dbReference type="RefSeq" id="WP_093471376.1">
    <property type="nucleotide sequence ID" value="NZ_FOUI01000001.1"/>
</dbReference>
<dbReference type="PANTHER" id="PTHR36115">
    <property type="entry name" value="PROLINE-RICH ANTIGEN HOMOLOG-RELATED"/>
    <property type="match status" value="1"/>
</dbReference>
<feature type="transmembrane region" description="Helical" evidence="6">
    <location>
        <begin position="69"/>
        <end position="88"/>
    </location>
</feature>
<evidence type="ECO:0000313" key="8">
    <source>
        <dbReference type="EMBL" id="SFM12119.1"/>
    </source>
</evidence>
<dbReference type="AlphaFoldDB" id="A0A1I4N9F7"/>
<dbReference type="GO" id="GO:0005886">
    <property type="term" value="C:plasma membrane"/>
    <property type="evidence" value="ECO:0007669"/>
    <property type="project" value="UniProtKB-SubCell"/>
</dbReference>
<comment type="subcellular location">
    <subcellularLocation>
        <location evidence="1">Cell membrane</location>
        <topology evidence="1">Multi-pass membrane protein</topology>
    </subcellularLocation>
</comment>
<keyword evidence="5 6" id="KW-0472">Membrane</keyword>
<name>A0A1I4N9F7_9GAMM</name>
<keyword evidence="2" id="KW-1003">Cell membrane</keyword>
<evidence type="ECO:0000259" key="7">
    <source>
        <dbReference type="Pfam" id="PF06271"/>
    </source>
</evidence>
<evidence type="ECO:0000256" key="6">
    <source>
        <dbReference type="SAM" id="Phobius"/>
    </source>
</evidence>
<dbReference type="Pfam" id="PF06271">
    <property type="entry name" value="RDD"/>
    <property type="match status" value="1"/>
</dbReference>
<dbReference type="PANTHER" id="PTHR36115:SF10">
    <property type="entry name" value="RDD DOMAIN-CONTAINING PROTEIN"/>
    <property type="match status" value="1"/>
</dbReference>
<evidence type="ECO:0000256" key="5">
    <source>
        <dbReference type="ARBA" id="ARBA00023136"/>
    </source>
</evidence>
<feature type="transmembrane region" description="Helical" evidence="6">
    <location>
        <begin position="116"/>
        <end position="138"/>
    </location>
</feature>
<gene>
    <name evidence="8" type="ORF">SAMN05216217_101149</name>
</gene>
<keyword evidence="3 6" id="KW-0812">Transmembrane</keyword>
<evidence type="ECO:0000256" key="4">
    <source>
        <dbReference type="ARBA" id="ARBA00022989"/>
    </source>
</evidence>
<keyword evidence="9" id="KW-1185">Reference proteome</keyword>
<sequence length="160" mass="18175">MRRQLQPEGYFPAAGLIRRLAAMFYDFLLCLALVMVLTLLYQQGLLRLIHGPEQLLALSEAGALDRDPWLASMLLLSLFGYLGWMWAFKGQTLGMQAWRLRLEDEQGRAITLNQALIRFLVAPLGLLCGGLGMLWILWDPYSRSWQDIASGSRIVRLPKP</sequence>